<dbReference type="VEuPathDB" id="TrichDB:TRFO_09733"/>
<proteinExistence type="predicted"/>
<dbReference type="EMBL" id="MLAK01001149">
    <property type="protein sequence ID" value="OHS96843.1"/>
    <property type="molecule type" value="Genomic_DNA"/>
</dbReference>
<dbReference type="AlphaFoldDB" id="A0A1J4JGV9"/>
<sequence length="461" mass="53884">MFTISNFLYLKNGNKNKINIKLIDVLTSPDNFVFLYNLKDIFRSQNNSKNSEFQNKKSIDMTRYDIKIKTISIKESVTSLFLNSHDNKISYIPSNSLIMINIPLISSDYFLAQQNYIILKENELNFQVDNINLEFTHKLYFQITQACKAYVINKSVNNSLSKENESDTSFILHFKLNSFTFQESDFGSIILQDVTFDKIKQSFHFKLGKIKSNIIHQTVLCDPTHFIQICFDNNYITIHFSQFDIFLDIEKIIQYISFYKSFKSWFLSLKDVIKPDSNQTNFNDFPMIQCILHDVNLHFPFPDDVLFKEHDLTMSLDLIMNSNNGSLELFVKVSNIYFSAIQSRVKFLPVLSDFSAKLTLKNGHDISIETGPLNIYLSIIDMVELQIIFDNIIRSISPMTTCRSLYYEEKKKSYLHFQYFVVDSISLYLCKENRQSNNYRVSGGVMSLPTLEVKSIHYIYK</sequence>
<accession>A0A1J4JGV9</accession>
<evidence type="ECO:0000313" key="2">
    <source>
        <dbReference type="Proteomes" id="UP000179807"/>
    </source>
</evidence>
<dbReference type="GeneID" id="94829736"/>
<organism evidence="1 2">
    <name type="scientific">Tritrichomonas foetus</name>
    <dbReference type="NCBI Taxonomy" id="1144522"/>
    <lineage>
        <taxon>Eukaryota</taxon>
        <taxon>Metamonada</taxon>
        <taxon>Parabasalia</taxon>
        <taxon>Tritrichomonadida</taxon>
        <taxon>Tritrichomonadidae</taxon>
        <taxon>Tritrichomonas</taxon>
    </lineage>
</organism>
<gene>
    <name evidence="1" type="ORF">TRFO_09733</name>
</gene>
<name>A0A1J4JGV9_9EUKA</name>
<protein>
    <submittedName>
        <fullName evidence="1">Uncharacterized protein</fullName>
    </submittedName>
</protein>
<reference evidence="1" key="1">
    <citation type="submission" date="2016-10" db="EMBL/GenBank/DDBJ databases">
        <authorList>
            <person name="Benchimol M."/>
            <person name="Almeida L.G."/>
            <person name="Vasconcelos A.T."/>
            <person name="Perreira-Neves A."/>
            <person name="Rosa I.A."/>
            <person name="Tasca T."/>
            <person name="Bogo M.R."/>
            <person name="de Souza W."/>
        </authorList>
    </citation>
    <scope>NUCLEOTIDE SEQUENCE [LARGE SCALE GENOMIC DNA]</scope>
    <source>
        <strain evidence="1">K</strain>
    </source>
</reference>
<evidence type="ECO:0000313" key="1">
    <source>
        <dbReference type="EMBL" id="OHS96843.1"/>
    </source>
</evidence>
<dbReference type="RefSeq" id="XP_068349980.1">
    <property type="nucleotide sequence ID" value="XM_068495032.1"/>
</dbReference>
<dbReference type="Proteomes" id="UP000179807">
    <property type="component" value="Unassembled WGS sequence"/>
</dbReference>
<comment type="caution">
    <text evidence="1">The sequence shown here is derived from an EMBL/GenBank/DDBJ whole genome shotgun (WGS) entry which is preliminary data.</text>
</comment>
<keyword evidence="2" id="KW-1185">Reference proteome</keyword>